<proteinExistence type="predicted"/>
<reference evidence="2 3" key="1">
    <citation type="submission" date="2016-07" db="EMBL/GenBank/DDBJ databases">
        <title>Pervasive Adenine N6-methylation of Active Genes in Fungi.</title>
        <authorList>
            <consortium name="DOE Joint Genome Institute"/>
            <person name="Mondo S.J."/>
            <person name="Dannebaum R.O."/>
            <person name="Kuo R.C."/>
            <person name="Labutti K."/>
            <person name="Haridas S."/>
            <person name="Kuo A."/>
            <person name="Salamov A."/>
            <person name="Ahrendt S.R."/>
            <person name="Lipzen A."/>
            <person name="Sullivan W."/>
            <person name="Andreopoulos W.B."/>
            <person name="Clum A."/>
            <person name="Lindquist E."/>
            <person name="Daum C."/>
            <person name="Ramamoorthy G.K."/>
            <person name="Gryganskyi A."/>
            <person name="Culley D."/>
            <person name="Magnuson J.K."/>
            <person name="James T.Y."/>
            <person name="O'Malley M.A."/>
            <person name="Stajich J.E."/>
            <person name="Spatafora J.W."/>
            <person name="Visel A."/>
            <person name="Grigoriev I.V."/>
        </authorList>
    </citation>
    <scope>NUCLEOTIDE SEQUENCE [LARGE SCALE GENOMIC DNA]</scope>
    <source>
        <strain evidence="2 3">NRRL 1336</strain>
    </source>
</reference>
<dbReference type="PROSITE" id="PS00383">
    <property type="entry name" value="TYR_PHOSPHATASE_1"/>
    <property type="match status" value="1"/>
</dbReference>
<dbReference type="PANTHER" id="PTHR31126:SF1">
    <property type="entry name" value="TYROSINE SPECIFIC PROTEIN PHOSPHATASES DOMAIN-CONTAINING PROTEIN"/>
    <property type="match status" value="1"/>
</dbReference>
<dbReference type="GO" id="GO:0004721">
    <property type="term" value="F:phosphoprotein phosphatase activity"/>
    <property type="evidence" value="ECO:0007669"/>
    <property type="project" value="InterPro"/>
</dbReference>
<comment type="caution">
    <text evidence="2">The sequence shown here is derived from an EMBL/GenBank/DDBJ whole genome shotgun (WGS) entry which is preliminary data.</text>
</comment>
<dbReference type="Proteomes" id="UP000193560">
    <property type="component" value="Unassembled WGS sequence"/>
</dbReference>
<sequence length="197" mass="22066">MNLHSGVIVPRWIDVQGVKNFRDLGGWLVKDGTGYVRERTIFRCGHLGEITPDGIKVLQGLNVKAVFDFRSEPEAELFGSLPVELGIKLFPNAVYATKKFDPKNWALALENFCSGPPGMAKTYLETLENGKEPFGNVLYHIIKEFKPDTRNSMVVHCTAGKDRTGLWCMLLLGLCGVDDEVIAREYALSNLGYWRKS</sequence>
<evidence type="ECO:0000313" key="2">
    <source>
        <dbReference type="EMBL" id="ORZ25512.1"/>
    </source>
</evidence>
<dbReference type="SUPFAM" id="SSF52799">
    <property type="entry name" value="(Phosphotyrosine protein) phosphatases II"/>
    <property type="match status" value="1"/>
</dbReference>
<evidence type="ECO:0000259" key="1">
    <source>
        <dbReference type="PROSITE" id="PS50056"/>
    </source>
</evidence>
<dbReference type="InterPro" id="IPR029021">
    <property type="entry name" value="Prot-tyrosine_phosphatase-like"/>
</dbReference>
<dbReference type="PANTHER" id="PTHR31126">
    <property type="entry name" value="TYROSINE-PROTEIN PHOSPHATASE"/>
    <property type="match status" value="1"/>
</dbReference>
<gene>
    <name evidence="2" type="ORF">BCR42DRAFT_315627</name>
</gene>
<dbReference type="PROSITE" id="PS50056">
    <property type="entry name" value="TYR_PHOSPHATASE_2"/>
    <property type="match status" value="1"/>
</dbReference>
<organism evidence="2 3">
    <name type="scientific">Absidia repens</name>
    <dbReference type="NCBI Taxonomy" id="90262"/>
    <lineage>
        <taxon>Eukaryota</taxon>
        <taxon>Fungi</taxon>
        <taxon>Fungi incertae sedis</taxon>
        <taxon>Mucoromycota</taxon>
        <taxon>Mucoromycotina</taxon>
        <taxon>Mucoromycetes</taxon>
        <taxon>Mucorales</taxon>
        <taxon>Cunninghamellaceae</taxon>
        <taxon>Absidia</taxon>
    </lineage>
</organism>
<keyword evidence="3" id="KW-1185">Reference proteome</keyword>
<dbReference type="STRING" id="90262.A0A1X2J108"/>
<evidence type="ECO:0000313" key="3">
    <source>
        <dbReference type="Proteomes" id="UP000193560"/>
    </source>
</evidence>
<dbReference type="OrthoDB" id="9988524at2759"/>
<feature type="domain" description="Tyrosine specific protein phosphatases" evidence="1">
    <location>
        <begin position="132"/>
        <end position="197"/>
    </location>
</feature>
<accession>A0A1X2J108</accession>
<dbReference type="InterPro" id="IPR016130">
    <property type="entry name" value="Tyr_Pase_AS"/>
</dbReference>
<dbReference type="Pfam" id="PF13350">
    <property type="entry name" value="Y_phosphatase3"/>
    <property type="match status" value="1"/>
</dbReference>
<protein>
    <submittedName>
        <fullName evidence="2">Tyrosine/serine-protein phosphatase IphP-type</fullName>
    </submittedName>
</protein>
<dbReference type="EMBL" id="MCGE01000001">
    <property type="protein sequence ID" value="ORZ25512.1"/>
    <property type="molecule type" value="Genomic_DNA"/>
</dbReference>
<dbReference type="Gene3D" id="3.90.190.10">
    <property type="entry name" value="Protein tyrosine phosphatase superfamily"/>
    <property type="match status" value="1"/>
</dbReference>
<dbReference type="InterPro" id="IPR000387">
    <property type="entry name" value="Tyr_Pase_dom"/>
</dbReference>
<name>A0A1X2J108_9FUNG</name>
<dbReference type="AlphaFoldDB" id="A0A1X2J108"/>
<dbReference type="InterPro" id="IPR026893">
    <property type="entry name" value="Tyr/Ser_Pase_IphP-type"/>
</dbReference>